<dbReference type="InterPro" id="IPR005849">
    <property type="entry name" value="GalP_Utransf_N"/>
</dbReference>
<dbReference type="Proteomes" id="UP001244563">
    <property type="component" value="Unassembled WGS sequence"/>
</dbReference>
<evidence type="ECO:0000256" key="9">
    <source>
        <dbReference type="ARBA" id="ARBA00022723"/>
    </source>
</evidence>
<sequence>MSRITTTRLADSRELIYFDDPGTPERSPESLVDHRRLPARGEPGEVRYDALSGDWVAVAAHRQTRTHLPPADQCPICPTTAANPSEIPAPDYDVVVFENRFPSLGPALGDIPPLPAAGQNAHGITGPAFGRCEVVAFTPQHTGSFAGLGETRARTVIEAWAQRTEALSALPGIKQVFPFENRGADIGVTLHHPHGQIYAYPYVTPRAAQLGAVARKYYDDVDAKETLGASLLKAEREDGSRMVLEAEHFSAYVPFAARWPLEIHLVPHRSVPDLAALTGAERDELSHVYLDLLKRLDALYPTPMPYISAWHQAPLDPALRPAGQLHLQLTSPRRAADKLKYLAGSEAAMGAFINDTTPEAVAERLRNVAAAPATDKTMEGIRA</sequence>
<evidence type="ECO:0000259" key="15">
    <source>
        <dbReference type="Pfam" id="PF01087"/>
    </source>
</evidence>
<evidence type="ECO:0000256" key="8">
    <source>
        <dbReference type="ARBA" id="ARBA00022695"/>
    </source>
</evidence>
<evidence type="ECO:0000256" key="10">
    <source>
        <dbReference type="ARBA" id="ARBA00022833"/>
    </source>
</evidence>
<keyword evidence="8 14" id="KW-0548">Nucleotidyltransferase</keyword>
<name>A0ABT9TJN3_PAENI</name>
<comment type="pathway">
    <text evidence="3 14">Carbohydrate metabolism; galactose metabolism.</text>
</comment>
<dbReference type="RefSeq" id="WP_306877600.1">
    <property type="nucleotide sequence ID" value="NZ_JAUSSW010000003.1"/>
</dbReference>
<comment type="similarity">
    <text evidence="4 14">Belongs to the galactose-1-phosphate uridylyltransferase type 1 family.</text>
</comment>
<evidence type="ECO:0000256" key="6">
    <source>
        <dbReference type="ARBA" id="ARBA00016340"/>
    </source>
</evidence>
<keyword evidence="10" id="KW-0862">Zinc</keyword>
<evidence type="ECO:0000256" key="2">
    <source>
        <dbReference type="ARBA" id="ARBA00001947"/>
    </source>
</evidence>
<feature type="domain" description="Galactose-1-phosphate uridyl transferase C-terminal" evidence="16">
    <location>
        <begin position="224"/>
        <end position="370"/>
    </location>
</feature>
<evidence type="ECO:0000313" key="18">
    <source>
        <dbReference type="Proteomes" id="UP001244563"/>
    </source>
</evidence>
<comment type="catalytic activity">
    <reaction evidence="1 14">
        <text>alpha-D-galactose 1-phosphate + UDP-alpha-D-glucose = alpha-D-glucose 1-phosphate + UDP-alpha-D-galactose</text>
        <dbReference type="Rhea" id="RHEA:13989"/>
        <dbReference type="ChEBI" id="CHEBI:58336"/>
        <dbReference type="ChEBI" id="CHEBI:58601"/>
        <dbReference type="ChEBI" id="CHEBI:58885"/>
        <dbReference type="ChEBI" id="CHEBI:66914"/>
        <dbReference type="EC" id="2.7.7.12"/>
    </reaction>
</comment>
<keyword evidence="18" id="KW-1185">Reference proteome</keyword>
<evidence type="ECO:0000256" key="14">
    <source>
        <dbReference type="RuleBase" id="RU000506"/>
    </source>
</evidence>
<dbReference type="InterPro" id="IPR005850">
    <property type="entry name" value="GalP_Utransf_C"/>
</dbReference>
<evidence type="ECO:0000313" key="17">
    <source>
        <dbReference type="EMBL" id="MDQ0101853.1"/>
    </source>
</evidence>
<dbReference type="EC" id="2.7.7.12" evidence="5 13"/>
<organism evidence="17 18">
    <name type="scientific">Paenarthrobacter nicotinovorans</name>
    <name type="common">Arthrobacter nicotinovorans</name>
    <dbReference type="NCBI Taxonomy" id="29320"/>
    <lineage>
        <taxon>Bacteria</taxon>
        <taxon>Bacillati</taxon>
        <taxon>Actinomycetota</taxon>
        <taxon>Actinomycetes</taxon>
        <taxon>Micrococcales</taxon>
        <taxon>Micrococcaceae</taxon>
        <taxon>Paenarthrobacter</taxon>
    </lineage>
</organism>
<protein>
    <recommendedName>
        <fullName evidence="6 13">Galactose-1-phosphate uridylyltransferase</fullName>
        <ecNumber evidence="5 13">2.7.7.12</ecNumber>
    </recommendedName>
</protein>
<evidence type="ECO:0000256" key="5">
    <source>
        <dbReference type="ARBA" id="ARBA00012384"/>
    </source>
</evidence>
<dbReference type="NCBIfam" id="TIGR00209">
    <property type="entry name" value="galT_1"/>
    <property type="match status" value="1"/>
</dbReference>
<keyword evidence="12 14" id="KW-0119">Carbohydrate metabolism</keyword>
<comment type="caution">
    <text evidence="17">The sequence shown here is derived from an EMBL/GenBank/DDBJ whole genome shotgun (WGS) entry which is preliminary data.</text>
</comment>
<dbReference type="InterPro" id="IPR036265">
    <property type="entry name" value="HIT-like_sf"/>
</dbReference>
<dbReference type="InterPro" id="IPR019779">
    <property type="entry name" value="GalP_UDPtransf1_His-AS"/>
</dbReference>
<evidence type="ECO:0000256" key="1">
    <source>
        <dbReference type="ARBA" id="ARBA00001107"/>
    </source>
</evidence>
<dbReference type="EMBL" id="JAUSSW010000003">
    <property type="protein sequence ID" value="MDQ0101853.1"/>
    <property type="molecule type" value="Genomic_DNA"/>
</dbReference>
<dbReference type="SUPFAM" id="SSF54197">
    <property type="entry name" value="HIT-like"/>
    <property type="match status" value="2"/>
</dbReference>
<gene>
    <name evidence="17" type="ORF">J2T10_001495</name>
</gene>
<dbReference type="Pfam" id="PF01087">
    <property type="entry name" value="GalP_UDP_transf"/>
    <property type="match status" value="1"/>
</dbReference>
<dbReference type="PROSITE" id="PS00117">
    <property type="entry name" value="GAL_P_UDP_TRANSF_I"/>
    <property type="match status" value="1"/>
</dbReference>
<dbReference type="PIRSF" id="PIRSF000808">
    <property type="entry name" value="GalT"/>
    <property type="match status" value="1"/>
</dbReference>
<dbReference type="GO" id="GO:0008108">
    <property type="term" value="F:UDP-glucose:hexose-1-phosphate uridylyltransferase activity"/>
    <property type="evidence" value="ECO:0007669"/>
    <property type="project" value="UniProtKB-EC"/>
</dbReference>
<reference evidence="17 18" key="1">
    <citation type="submission" date="2023-07" db="EMBL/GenBank/DDBJ databases">
        <title>Sorghum-associated microbial communities from plants grown in Nebraska, USA.</title>
        <authorList>
            <person name="Schachtman D."/>
        </authorList>
    </citation>
    <scope>NUCLEOTIDE SEQUENCE [LARGE SCALE GENOMIC DNA]</scope>
    <source>
        <strain evidence="17 18">CC523</strain>
    </source>
</reference>
<evidence type="ECO:0000256" key="7">
    <source>
        <dbReference type="ARBA" id="ARBA00022679"/>
    </source>
</evidence>
<evidence type="ECO:0000256" key="11">
    <source>
        <dbReference type="ARBA" id="ARBA00023144"/>
    </source>
</evidence>
<comment type="cofactor">
    <cofactor evidence="2">
        <name>Zn(2+)</name>
        <dbReference type="ChEBI" id="CHEBI:29105"/>
    </cofactor>
</comment>
<evidence type="ECO:0000256" key="13">
    <source>
        <dbReference type="NCBIfam" id="TIGR00209"/>
    </source>
</evidence>
<evidence type="ECO:0000259" key="16">
    <source>
        <dbReference type="Pfam" id="PF02744"/>
    </source>
</evidence>
<keyword evidence="11 14" id="KW-0299">Galactose metabolism</keyword>
<accession>A0ABT9TJN3</accession>
<dbReference type="PANTHER" id="PTHR11943">
    <property type="entry name" value="GALACTOSE-1-PHOSPHATE URIDYLYLTRANSFERASE"/>
    <property type="match status" value="1"/>
</dbReference>
<keyword evidence="7 14" id="KW-0808">Transferase</keyword>
<dbReference type="Gene3D" id="3.30.428.10">
    <property type="entry name" value="HIT-like"/>
    <property type="match status" value="2"/>
</dbReference>
<proteinExistence type="inferred from homology"/>
<dbReference type="PANTHER" id="PTHR11943:SF1">
    <property type="entry name" value="GALACTOSE-1-PHOSPHATE URIDYLYLTRANSFERASE"/>
    <property type="match status" value="1"/>
</dbReference>
<dbReference type="Pfam" id="PF02744">
    <property type="entry name" value="GalP_UDP_tr_C"/>
    <property type="match status" value="1"/>
</dbReference>
<evidence type="ECO:0000256" key="4">
    <source>
        <dbReference type="ARBA" id="ARBA00010951"/>
    </source>
</evidence>
<dbReference type="InterPro" id="IPR001937">
    <property type="entry name" value="GalP_UDPtransf1"/>
</dbReference>
<evidence type="ECO:0000256" key="3">
    <source>
        <dbReference type="ARBA" id="ARBA00004947"/>
    </source>
</evidence>
<evidence type="ECO:0000256" key="12">
    <source>
        <dbReference type="ARBA" id="ARBA00023277"/>
    </source>
</evidence>
<keyword evidence="9 14" id="KW-0479">Metal-binding</keyword>
<feature type="domain" description="Galactose-1-phosphate uridyl transferase N-terminal" evidence="15">
    <location>
        <begin position="46"/>
        <end position="203"/>
    </location>
</feature>